<feature type="region of interest" description="Disordered" evidence="1">
    <location>
        <begin position="1"/>
        <end position="41"/>
    </location>
</feature>
<organism evidence="2 3">
    <name type="scientific">Pleurodeles waltl</name>
    <name type="common">Iberian ribbed newt</name>
    <dbReference type="NCBI Taxonomy" id="8319"/>
    <lineage>
        <taxon>Eukaryota</taxon>
        <taxon>Metazoa</taxon>
        <taxon>Chordata</taxon>
        <taxon>Craniata</taxon>
        <taxon>Vertebrata</taxon>
        <taxon>Euteleostomi</taxon>
        <taxon>Amphibia</taxon>
        <taxon>Batrachia</taxon>
        <taxon>Caudata</taxon>
        <taxon>Salamandroidea</taxon>
        <taxon>Salamandridae</taxon>
        <taxon>Pleurodelinae</taxon>
        <taxon>Pleurodeles</taxon>
    </lineage>
</organism>
<feature type="compositionally biased region" description="Basic and acidic residues" evidence="1">
    <location>
        <begin position="62"/>
        <end position="72"/>
    </location>
</feature>
<evidence type="ECO:0000256" key="1">
    <source>
        <dbReference type="SAM" id="MobiDB-lite"/>
    </source>
</evidence>
<keyword evidence="3" id="KW-1185">Reference proteome</keyword>
<protein>
    <submittedName>
        <fullName evidence="2">Uncharacterized protein</fullName>
    </submittedName>
</protein>
<sequence length="136" mass="13983">MLTSLGGNAPESPPQFQAGRCRLRHSLGTPGGPIQPRAGAHLNSSPRLLVAGQAACSSRRQRGPDPHARPEKGSVALPPAPSGTSCSANTGCPEVGSRLPDKLQAPPEQGDYACAIFGYLTTPPNNWESCGCGGEL</sequence>
<name>A0AAV7NN45_PLEWA</name>
<dbReference type="AlphaFoldDB" id="A0AAV7NN45"/>
<proteinExistence type="predicted"/>
<feature type="region of interest" description="Disordered" evidence="1">
    <location>
        <begin position="54"/>
        <end position="91"/>
    </location>
</feature>
<evidence type="ECO:0000313" key="3">
    <source>
        <dbReference type="Proteomes" id="UP001066276"/>
    </source>
</evidence>
<comment type="caution">
    <text evidence="2">The sequence shown here is derived from an EMBL/GenBank/DDBJ whole genome shotgun (WGS) entry which is preliminary data.</text>
</comment>
<dbReference type="Proteomes" id="UP001066276">
    <property type="component" value="Chromosome 8"/>
</dbReference>
<evidence type="ECO:0000313" key="2">
    <source>
        <dbReference type="EMBL" id="KAJ1116380.1"/>
    </source>
</evidence>
<gene>
    <name evidence="2" type="ORF">NDU88_004595</name>
</gene>
<dbReference type="EMBL" id="JANPWB010000012">
    <property type="protein sequence ID" value="KAJ1116380.1"/>
    <property type="molecule type" value="Genomic_DNA"/>
</dbReference>
<reference evidence="2" key="1">
    <citation type="journal article" date="2022" name="bioRxiv">
        <title>Sequencing and chromosome-scale assembly of the giantPleurodeles waltlgenome.</title>
        <authorList>
            <person name="Brown T."/>
            <person name="Elewa A."/>
            <person name="Iarovenko S."/>
            <person name="Subramanian E."/>
            <person name="Araus A.J."/>
            <person name="Petzold A."/>
            <person name="Susuki M."/>
            <person name="Suzuki K.-i.T."/>
            <person name="Hayashi T."/>
            <person name="Toyoda A."/>
            <person name="Oliveira C."/>
            <person name="Osipova E."/>
            <person name="Leigh N.D."/>
            <person name="Simon A."/>
            <person name="Yun M.H."/>
        </authorList>
    </citation>
    <scope>NUCLEOTIDE SEQUENCE</scope>
    <source>
        <strain evidence="2">20211129_DDA</strain>
        <tissue evidence="2">Liver</tissue>
    </source>
</reference>
<accession>A0AAV7NN45</accession>